<proteinExistence type="predicted"/>
<organism evidence="2 3">
    <name type="scientific">Fontibacter flavus</name>
    <dbReference type="NCBI Taxonomy" id="654838"/>
    <lineage>
        <taxon>Bacteria</taxon>
        <taxon>Pseudomonadati</taxon>
        <taxon>Bacteroidota</taxon>
        <taxon>Cytophagia</taxon>
        <taxon>Cytophagales</taxon>
        <taxon>Cyclobacteriaceae</taxon>
        <taxon>Fontibacter</taxon>
    </lineage>
</organism>
<comment type="caution">
    <text evidence="2">The sequence shown here is derived from an EMBL/GenBank/DDBJ whole genome shotgun (WGS) entry which is preliminary data.</text>
</comment>
<dbReference type="PANTHER" id="PTHR12526:SF630">
    <property type="entry name" value="GLYCOSYLTRANSFERASE"/>
    <property type="match status" value="1"/>
</dbReference>
<dbReference type="GO" id="GO:0016757">
    <property type="term" value="F:glycosyltransferase activity"/>
    <property type="evidence" value="ECO:0007669"/>
    <property type="project" value="UniProtKB-KW"/>
</dbReference>
<dbReference type="EC" id="2.4.-.-" evidence="2"/>
<keyword evidence="2" id="KW-0808">Transferase</keyword>
<evidence type="ECO:0000313" key="2">
    <source>
        <dbReference type="EMBL" id="MFC0263495.1"/>
    </source>
</evidence>
<evidence type="ECO:0000313" key="3">
    <source>
        <dbReference type="Proteomes" id="UP001589797"/>
    </source>
</evidence>
<dbReference type="Proteomes" id="UP001589797">
    <property type="component" value="Unassembled WGS sequence"/>
</dbReference>
<dbReference type="PANTHER" id="PTHR12526">
    <property type="entry name" value="GLYCOSYLTRANSFERASE"/>
    <property type="match status" value="1"/>
</dbReference>
<accession>A0ABV6FUD7</accession>
<gene>
    <name evidence="2" type="ORF">ACFFIP_12460</name>
</gene>
<evidence type="ECO:0000259" key="1">
    <source>
        <dbReference type="Pfam" id="PF00534"/>
    </source>
</evidence>
<dbReference type="SUPFAM" id="SSF53756">
    <property type="entry name" value="UDP-Glycosyltransferase/glycogen phosphorylase"/>
    <property type="match status" value="1"/>
</dbReference>
<sequence length="359" mass="41846">MRILYLLNNIESVGGISTITIKKIEWFIKVKGYSIVVFVKSHHSDYEEKFNGKLKIYNFGSVYDGLSGFKKIWYVLKFKRFVKGLIKKHNIQICVSTLTSLDFFTLVSIYRKVPKVLEIHSTSKIIIQKSYYIKKHFYKLYDKVVLLNNLEKSNYGLKNVTIIPNFIDPGNNYNKKEKKKIIISGGRNDVLKQWNHQIKAWNLIYNKTSDWEYHLYIDANEEDLNFFKSVVEKNCNSIKINQAIPDFRDKIMEASILVLSSKLECFPLNILEAFAEKTAVISYKTYSGPLTLIEHLKTGVLVDQDDVKKLSEAIEFLINNEEMRNEISENAKEFSTNFAPDKIMNNWLSLFESLIHENS</sequence>
<keyword evidence="3" id="KW-1185">Reference proteome</keyword>
<dbReference type="Gene3D" id="3.40.50.2000">
    <property type="entry name" value="Glycogen Phosphorylase B"/>
    <property type="match status" value="2"/>
</dbReference>
<dbReference type="EMBL" id="JBHLWI010000035">
    <property type="protein sequence ID" value="MFC0263495.1"/>
    <property type="molecule type" value="Genomic_DNA"/>
</dbReference>
<keyword evidence="2" id="KW-0328">Glycosyltransferase</keyword>
<protein>
    <submittedName>
        <fullName evidence="2">Glycosyltransferase</fullName>
        <ecNumber evidence="2">2.4.-.-</ecNumber>
    </submittedName>
</protein>
<dbReference type="RefSeq" id="WP_382387981.1">
    <property type="nucleotide sequence ID" value="NZ_JBHLWI010000035.1"/>
</dbReference>
<name>A0ABV6FUD7_9BACT</name>
<dbReference type="InterPro" id="IPR001296">
    <property type="entry name" value="Glyco_trans_1"/>
</dbReference>
<dbReference type="Pfam" id="PF00534">
    <property type="entry name" value="Glycos_transf_1"/>
    <property type="match status" value="1"/>
</dbReference>
<feature type="domain" description="Glycosyl transferase family 1" evidence="1">
    <location>
        <begin position="173"/>
        <end position="333"/>
    </location>
</feature>
<reference evidence="2 3" key="1">
    <citation type="submission" date="2024-09" db="EMBL/GenBank/DDBJ databases">
        <authorList>
            <person name="Sun Q."/>
            <person name="Mori K."/>
        </authorList>
    </citation>
    <scope>NUCLEOTIDE SEQUENCE [LARGE SCALE GENOMIC DNA]</scope>
    <source>
        <strain evidence="2 3">CCM 7650</strain>
    </source>
</reference>